<feature type="region of interest" description="Disordered" evidence="1">
    <location>
        <begin position="121"/>
        <end position="148"/>
    </location>
</feature>
<comment type="caution">
    <text evidence="3">The sequence shown here is derived from an EMBL/GenBank/DDBJ whole genome shotgun (WGS) entry which is preliminary data.</text>
</comment>
<dbReference type="SUPFAM" id="SSF55729">
    <property type="entry name" value="Acyl-CoA N-acyltransferases (Nat)"/>
    <property type="match status" value="1"/>
</dbReference>
<proteinExistence type="predicted"/>
<dbReference type="GO" id="GO:0008999">
    <property type="term" value="F:protein-N-terminal-alanine acetyltransferase activity"/>
    <property type="evidence" value="ECO:0007669"/>
    <property type="project" value="TreeGrafter"/>
</dbReference>
<dbReference type="Gene3D" id="3.40.630.30">
    <property type="match status" value="1"/>
</dbReference>
<keyword evidence="3" id="KW-0808">Transferase</keyword>
<dbReference type="Proteomes" id="UP000437065">
    <property type="component" value="Unassembled WGS sequence"/>
</dbReference>
<accession>A0A6B0T019</accession>
<dbReference type="AlphaFoldDB" id="A0A6B0T019"/>
<protein>
    <submittedName>
        <fullName evidence="3">GNAT family N-acetyltransferase</fullName>
    </submittedName>
</protein>
<dbReference type="PANTHER" id="PTHR43617:SF20">
    <property type="entry name" value="N-ALPHA-ACETYLTRANSFERASE RIMI"/>
    <property type="match status" value="1"/>
</dbReference>
<dbReference type="Pfam" id="PF00583">
    <property type="entry name" value="Acetyltransf_1"/>
    <property type="match status" value="1"/>
</dbReference>
<organism evidence="3 4">
    <name type="scientific">Halobaculum saliterrae</name>
    <dbReference type="NCBI Taxonomy" id="2073113"/>
    <lineage>
        <taxon>Archaea</taxon>
        <taxon>Methanobacteriati</taxon>
        <taxon>Methanobacteriota</taxon>
        <taxon>Stenosarchaea group</taxon>
        <taxon>Halobacteria</taxon>
        <taxon>Halobacteriales</taxon>
        <taxon>Haloferacaceae</taxon>
        <taxon>Halobaculum</taxon>
    </lineage>
</organism>
<dbReference type="EMBL" id="WUUS01000007">
    <property type="protein sequence ID" value="MXR41942.1"/>
    <property type="molecule type" value="Genomic_DNA"/>
</dbReference>
<dbReference type="CDD" id="cd04301">
    <property type="entry name" value="NAT_SF"/>
    <property type="match status" value="1"/>
</dbReference>
<name>A0A6B0T019_9EURY</name>
<sequence>MTVRPGRPADEPAVRTLQRLLREPSPTLRSHGLRTGDALVDETADGVVVGYLLPVAGDGVHVAELVVHPDYRREGRATRLLRRLLAEADGRVTLLVAADNDGARRLYESLGFEPTALRPGFYDDGTDARLLARDPPGSDDADQTDAER</sequence>
<dbReference type="InterPro" id="IPR016181">
    <property type="entry name" value="Acyl_CoA_acyltransferase"/>
</dbReference>
<dbReference type="RefSeq" id="WP_321168054.1">
    <property type="nucleotide sequence ID" value="NZ_WUUS01000007.1"/>
</dbReference>
<evidence type="ECO:0000313" key="4">
    <source>
        <dbReference type="Proteomes" id="UP000437065"/>
    </source>
</evidence>
<feature type="compositionally biased region" description="Acidic residues" evidence="1">
    <location>
        <begin position="137"/>
        <end position="148"/>
    </location>
</feature>
<feature type="domain" description="N-acetyltransferase" evidence="2">
    <location>
        <begin position="1"/>
        <end position="136"/>
    </location>
</feature>
<dbReference type="PROSITE" id="PS51186">
    <property type="entry name" value="GNAT"/>
    <property type="match status" value="1"/>
</dbReference>
<evidence type="ECO:0000259" key="2">
    <source>
        <dbReference type="PROSITE" id="PS51186"/>
    </source>
</evidence>
<dbReference type="InterPro" id="IPR050276">
    <property type="entry name" value="MshD_Acetyltransferase"/>
</dbReference>
<gene>
    <name evidence="3" type="ORF">GRX01_11415</name>
</gene>
<evidence type="ECO:0000313" key="3">
    <source>
        <dbReference type="EMBL" id="MXR41942.1"/>
    </source>
</evidence>
<dbReference type="InterPro" id="IPR000182">
    <property type="entry name" value="GNAT_dom"/>
</dbReference>
<dbReference type="PANTHER" id="PTHR43617">
    <property type="entry name" value="L-AMINO ACID N-ACETYLTRANSFERASE"/>
    <property type="match status" value="1"/>
</dbReference>
<keyword evidence="4" id="KW-1185">Reference proteome</keyword>
<reference evidence="3 4" key="1">
    <citation type="submission" date="2019-12" db="EMBL/GenBank/DDBJ databases">
        <title>Isolation and characterization of three novel carbon monoxide-oxidizing members of Halobacteria from salione crusts and soils.</title>
        <authorList>
            <person name="Myers M.R."/>
            <person name="King G.M."/>
        </authorList>
    </citation>
    <scope>NUCLEOTIDE SEQUENCE [LARGE SCALE GENOMIC DNA]</scope>
    <source>
        <strain evidence="3 4">WSA2</strain>
    </source>
</reference>
<evidence type="ECO:0000256" key="1">
    <source>
        <dbReference type="SAM" id="MobiDB-lite"/>
    </source>
</evidence>